<organism evidence="2 3">
    <name type="scientific">Alkalibacillus silvisoli</name>
    <dbReference type="NCBI Taxonomy" id="392823"/>
    <lineage>
        <taxon>Bacteria</taxon>
        <taxon>Bacillati</taxon>
        <taxon>Bacillota</taxon>
        <taxon>Bacilli</taxon>
        <taxon>Bacillales</taxon>
        <taxon>Bacillaceae</taxon>
        <taxon>Alkalibacillus</taxon>
    </lineage>
</organism>
<dbReference type="GO" id="GO:0005524">
    <property type="term" value="F:ATP binding"/>
    <property type="evidence" value="ECO:0007669"/>
    <property type="project" value="UniProtKB-KW"/>
</dbReference>
<dbReference type="PANTHER" id="PTHR30050">
    <property type="entry name" value="CHROMOSOMAL REPLICATION INITIATOR PROTEIN DNAA"/>
    <property type="match status" value="1"/>
</dbReference>
<dbReference type="Proteomes" id="UP001500740">
    <property type="component" value="Unassembled WGS sequence"/>
</dbReference>
<keyword evidence="2" id="KW-0067">ATP-binding</keyword>
<evidence type="ECO:0000313" key="2">
    <source>
        <dbReference type="EMBL" id="GAA0472841.1"/>
    </source>
</evidence>
<dbReference type="RefSeq" id="WP_343785161.1">
    <property type="nucleotide sequence ID" value="NZ_BAAACZ010000036.1"/>
</dbReference>
<dbReference type="PANTHER" id="PTHR30050:SF4">
    <property type="entry name" value="ATP-BINDING PROTEIN RV3427C IN INSERTION SEQUENCE-RELATED"/>
    <property type="match status" value="1"/>
</dbReference>
<proteinExistence type="predicted"/>
<protein>
    <submittedName>
        <fullName evidence="2">ATP-binding protein</fullName>
    </submittedName>
</protein>
<accession>A0ABN1AC65</accession>
<dbReference type="EMBL" id="BAAACZ010000036">
    <property type="protein sequence ID" value="GAA0472841.1"/>
    <property type="molecule type" value="Genomic_DNA"/>
</dbReference>
<comment type="caution">
    <text evidence="2">The sequence shown here is derived from an EMBL/GenBank/DDBJ whole genome shotgun (WGS) entry which is preliminary data.</text>
</comment>
<dbReference type="Gene3D" id="3.40.50.300">
    <property type="entry name" value="P-loop containing nucleotide triphosphate hydrolases"/>
    <property type="match status" value="1"/>
</dbReference>
<feature type="domain" description="IstB-like ATP-binding" evidence="1">
    <location>
        <begin position="57"/>
        <end position="260"/>
    </location>
</feature>
<name>A0ABN1AC65_9BACI</name>
<gene>
    <name evidence="2" type="ORF">GCM10008935_30880</name>
</gene>
<dbReference type="InterPro" id="IPR002611">
    <property type="entry name" value="IstB_ATP-bd"/>
</dbReference>
<sequence length="261" mass="29852">MNAVMEQAMPIREVGDKKCESCGHVFKLYETSRGVLGACKPCSDRKVLENLHLPSFEAHRRAREMERILQYEQVSDDLKEATVNDYKPHNGSQQDAKQKTVHFIRGFEQNKSQSLVLSGEPGLGKSHLAYAITKAIRDQEYTALFIKTKQLFDYVKQAYEPNSNISEQKLYRMLRDLDLLVLDDIGSEYTKNADNDFESWGSSIIEKVLDDRLGKANVYTTNYSSSDLKAKYGMSGTRIFSRMGEQAWSVRLQGEDQRLNK</sequence>
<dbReference type="SUPFAM" id="SSF52540">
    <property type="entry name" value="P-loop containing nucleoside triphosphate hydrolases"/>
    <property type="match status" value="1"/>
</dbReference>
<keyword evidence="3" id="KW-1185">Reference proteome</keyword>
<evidence type="ECO:0000313" key="3">
    <source>
        <dbReference type="Proteomes" id="UP001500740"/>
    </source>
</evidence>
<dbReference type="InterPro" id="IPR027417">
    <property type="entry name" value="P-loop_NTPase"/>
</dbReference>
<evidence type="ECO:0000259" key="1">
    <source>
        <dbReference type="Pfam" id="PF01695"/>
    </source>
</evidence>
<keyword evidence="2" id="KW-0547">Nucleotide-binding</keyword>
<dbReference type="Pfam" id="PF01695">
    <property type="entry name" value="IstB_IS21"/>
    <property type="match status" value="1"/>
</dbReference>
<reference evidence="2 3" key="1">
    <citation type="journal article" date="2019" name="Int. J. Syst. Evol. Microbiol.">
        <title>The Global Catalogue of Microorganisms (GCM) 10K type strain sequencing project: providing services to taxonomists for standard genome sequencing and annotation.</title>
        <authorList>
            <consortium name="The Broad Institute Genomics Platform"/>
            <consortium name="The Broad Institute Genome Sequencing Center for Infectious Disease"/>
            <person name="Wu L."/>
            <person name="Ma J."/>
        </authorList>
    </citation>
    <scope>NUCLEOTIDE SEQUENCE [LARGE SCALE GENOMIC DNA]</scope>
    <source>
        <strain evidence="2 3">JCM 14193</strain>
    </source>
</reference>